<evidence type="ECO:0000313" key="2">
    <source>
        <dbReference type="EMBL" id="PWA03238.1"/>
    </source>
</evidence>
<keyword evidence="1" id="KW-1133">Transmembrane helix</keyword>
<dbReference type="Proteomes" id="UP000245591">
    <property type="component" value="Unassembled WGS sequence"/>
</dbReference>
<keyword evidence="1" id="KW-0472">Membrane</keyword>
<feature type="transmembrane region" description="Helical" evidence="1">
    <location>
        <begin position="95"/>
        <end position="115"/>
    </location>
</feature>
<dbReference type="EMBL" id="MBFU01000024">
    <property type="protein sequence ID" value="PWA03238.1"/>
    <property type="molecule type" value="Genomic_DNA"/>
</dbReference>
<keyword evidence="3" id="KW-1185">Reference proteome</keyword>
<name>A0A2U1JE21_SMIAN</name>
<accession>A0A2U1JE21</accession>
<evidence type="ECO:0000256" key="1">
    <source>
        <dbReference type="SAM" id="Phobius"/>
    </source>
</evidence>
<sequence length="151" mass="16831">MTTDRDPIILDGRKRNSFKKIDDPNELVSGASSGNRSTSETKKRAVRNLVKFVFFGVLSYHISSRYGVGEALRGDSVGNELNLTRWDLHVKTMSISMVFGSFMTFIGFLFGYGFFSSIFLLSLYAASAASAGNFVYSILEIVESKIRQKND</sequence>
<comment type="caution">
    <text evidence="2">The sequence shown here is derived from an EMBL/GenBank/DDBJ whole genome shotgun (WGS) entry which is preliminary data.</text>
</comment>
<feature type="transmembrane region" description="Helical" evidence="1">
    <location>
        <begin position="121"/>
        <end position="139"/>
    </location>
</feature>
<proteinExistence type="predicted"/>
<gene>
    <name evidence="2" type="ORF">BB558_000582</name>
</gene>
<evidence type="ECO:0000313" key="3">
    <source>
        <dbReference type="Proteomes" id="UP000245591"/>
    </source>
</evidence>
<keyword evidence="1" id="KW-0812">Transmembrane</keyword>
<organism evidence="2 3">
    <name type="scientific">Smittium angustum</name>
    <dbReference type="NCBI Taxonomy" id="133377"/>
    <lineage>
        <taxon>Eukaryota</taxon>
        <taxon>Fungi</taxon>
        <taxon>Fungi incertae sedis</taxon>
        <taxon>Zoopagomycota</taxon>
        <taxon>Kickxellomycotina</taxon>
        <taxon>Harpellomycetes</taxon>
        <taxon>Harpellales</taxon>
        <taxon>Legeriomycetaceae</taxon>
        <taxon>Smittium</taxon>
    </lineage>
</organism>
<dbReference type="AlphaFoldDB" id="A0A2U1JE21"/>
<reference evidence="2 3" key="1">
    <citation type="journal article" date="2018" name="MBio">
        <title>Comparative Genomics Reveals the Core Gene Toolbox for the Fungus-Insect Symbiosis.</title>
        <authorList>
            <person name="Wang Y."/>
            <person name="Stata M."/>
            <person name="Wang W."/>
            <person name="Stajich J.E."/>
            <person name="White M.M."/>
            <person name="Moncalvo J.M."/>
        </authorList>
    </citation>
    <scope>NUCLEOTIDE SEQUENCE [LARGE SCALE GENOMIC DNA]</scope>
    <source>
        <strain evidence="2 3">AUS-126-30</strain>
    </source>
</reference>
<protein>
    <submittedName>
        <fullName evidence="2">Uncharacterized protein</fullName>
    </submittedName>
</protein>